<dbReference type="EMBL" id="JAOAOG010000067">
    <property type="protein sequence ID" value="KAJ6251179.1"/>
    <property type="molecule type" value="Genomic_DNA"/>
</dbReference>
<keyword evidence="4 10" id="KW-0256">Endoplasmic reticulum</keyword>
<dbReference type="InterPro" id="IPR006896">
    <property type="entry name" value="Sec23/24_trunk_dom"/>
</dbReference>
<dbReference type="SUPFAM" id="SSF82754">
    <property type="entry name" value="C-terminal, gelsolin-like domain of Sec23/24"/>
    <property type="match status" value="1"/>
</dbReference>
<dbReference type="Pfam" id="PF00626">
    <property type="entry name" value="Gelsolin"/>
    <property type="match status" value="1"/>
</dbReference>
<feature type="coiled-coil region" evidence="11">
    <location>
        <begin position="416"/>
        <end position="444"/>
    </location>
</feature>
<feature type="domain" description="Sec23/Sec24 trunk" evidence="14">
    <location>
        <begin position="136"/>
        <end position="410"/>
    </location>
</feature>
<keyword evidence="5 10" id="KW-0862">Zinc</keyword>
<name>A0ABQ8Z2R0_9EUKA</name>
<evidence type="ECO:0000259" key="15">
    <source>
        <dbReference type="Pfam" id="PF04815"/>
    </source>
</evidence>
<dbReference type="InterPro" id="IPR036175">
    <property type="entry name" value="Sec23/24_helical_dom_sf"/>
</dbReference>
<keyword evidence="8 10" id="KW-0472">Membrane</keyword>
<gene>
    <name evidence="17" type="ORF">M0813_15266</name>
</gene>
<dbReference type="Gene3D" id="3.40.20.10">
    <property type="entry name" value="Severin"/>
    <property type="match status" value="1"/>
</dbReference>
<evidence type="ECO:0000256" key="1">
    <source>
        <dbReference type="ARBA" id="ARBA00009210"/>
    </source>
</evidence>
<evidence type="ECO:0000256" key="10">
    <source>
        <dbReference type="RuleBase" id="RU365030"/>
    </source>
</evidence>
<dbReference type="Gene3D" id="3.40.50.410">
    <property type="entry name" value="von Willebrand factor, type A domain"/>
    <property type="match status" value="1"/>
</dbReference>
<dbReference type="Gene3D" id="2.60.40.1670">
    <property type="entry name" value="beta-sandwich domain of Sec23/24"/>
    <property type="match status" value="1"/>
</dbReference>
<evidence type="ECO:0000259" key="16">
    <source>
        <dbReference type="Pfam" id="PF08033"/>
    </source>
</evidence>
<comment type="function">
    <text evidence="10">Component of the coat protein complex II (COPII) which promotes the formation of transport vesicles from the endoplasmic reticulum (ER). The coat has two main functions, the physical deformation of the endoplasmic reticulum membrane into vesicles and the selection of cargo molecules.</text>
</comment>
<dbReference type="PANTHER" id="PTHR11141:SF0">
    <property type="entry name" value="PROTEIN TRANSPORT PROTEIN SEC23"/>
    <property type="match status" value="1"/>
</dbReference>
<dbReference type="InterPro" id="IPR012990">
    <property type="entry name" value="Beta-sandwich_Sec23_24"/>
</dbReference>
<comment type="similarity">
    <text evidence="1 10">Belongs to the SEC23/SEC24 family. SEC23 subfamily.</text>
</comment>
<proteinExistence type="inferred from homology"/>
<comment type="subcellular location">
    <subcellularLocation>
        <location evidence="10">Cytoplasmic vesicle</location>
        <location evidence="10">COPII-coated vesicle membrane</location>
        <topology evidence="10">Peripheral membrane protein</topology>
        <orientation evidence="10">Cytoplasmic side</orientation>
    </subcellularLocation>
    <subcellularLocation>
        <location evidence="10">Endoplasmic reticulum membrane</location>
        <topology evidence="10">Peripheral membrane protein</topology>
        <orientation evidence="10">Cytoplasmic side</orientation>
    </subcellularLocation>
</comment>
<dbReference type="InterPro" id="IPR006895">
    <property type="entry name" value="Znf_Sec23_Sec24"/>
</dbReference>
<dbReference type="InterPro" id="IPR036180">
    <property type="entry name" value="Gelsolin-like_dom_sf"/>
</dbReference>
<dbReference type="InterPro" id="IPR006900">
    <property type="entry name" value="Sec23/24_helical_dom"/>
</dbReference>
<feature type="domain" description="Sec23/Sec24 helical" evidence="15">
    <location>
        <begin position="563"/>
        <end position="661"/>
    </location>
</feature>
<evidence type="ECO:0000256" key="3">
    <source>
        <dbReference type="ARBA" id="ARBA00022723"/>
    </source>
</evidence>
<keyword evidence="18" id="KW-1185">Reference proteome</keyword>
<dbReference type="Pfam" id="PF08033">
    <property type="entry name" value="Sec23_BS"/>
    <property type="match status" value="1"/>
</dbReference>
<evidence type="ECO:0000256" key="6">
    <source>
        <dbReference type="ARBA" id="ARBA00022892"/>
    </source>
</evidence>
<dbReference type="Gene3D" id="1.20.120.730">
    <property type="entry name" value="Sec23/Sec24 helical domain"/>
    <property type="match status" value="1"/>
</dbReference>
<keyword evidence="7 10" id="KW-0653">Protein transport</keyword>
<keyword evidence="10" id="KW-0963">Cytoplasm</keyword>
<keyword evidence="2 10" id="KW-0813">Transport</keyword>
<dbReference type="SUPFAM" id="SSF81995">
    <property type="entry name" value="beta-sandwich domain of Sec23/24"/>
    <property type="match status" value="1"/>
</dbReference>
<keyword evidence="3 10" id="KW-0479">Metal-binding</keyword>
<evidence type="ECO:0000256" key="7">
    <source>
        <dbReference type="ARBA" id="ARBA00022927"/>
    </source>
</evidence>
<dbReference type="InterPro" id="IPR029006">
    <property type="entry name" value="ADF-H/Gelsolin-like_dom_sf"/>
</dbReference>
<evidence type="ECO:0000259" key="12">
    <source>
        <dbReference type="Pfam" id="PF00626"/>
    </source>
</evidence>
<evidence type="ECO:0000256" key="9">
    <source>
        <dbReference type="ARBA" id="ARBA00023329"/>
    </source>
</evidence>
<dbReference type="Proteomes" id="UP001150062">
    <property type="component" value="Unassembled WGS sequence"/>
</dbReference>
<dbReference type="Gene3D" id="2.30.30.380">
    <property type="entry name" value="Zn-finger domain of Sec23/24"/>
    <property type="match status" value="1"/>
</dbReference>
<dbReference type="PANTHER" id="PTHR11141">
    <property type="entry name" value="PROTEIN TRANSPORT PROTEIN SEC23"/>
    <property type="match status" value="1"/>
</dbReference>
<evidence type="ECO:0000256" key="5">
    <source>
        <dbReference type="ARBA" id="ARBA00022833"/>
    </source>
</evidence>
<feature type="domain" description="Zinc finger Sec23/Sec24-type" evidence="13">
    <location>
        <begin position="53"/>
        <end position="91"/>
    </location>
</feature>
<dbReference type="SUPFAM" id="SSF81811">
    <property type="entry name" value="Helical domain of Sec23/24"/>
    <property type="match status" value="1"/>
</dbReference>
<dbReference type="SUPFAM" id="SSF82919">
    <property type="entry name" value="Zn-finger domain of Sec23/24"/>
    <property type="match status" value="1"/>
</dbReference>
<keyword evidence="9 10" id="KW-0968">Cytoplasmic vesicle</keyword>
<evidence type="ECO:0000256" key="4">
    <source>
        <dbReference type="ARBA" id="ARBA00022824"/>
    </source>
</evidence>
<protein>
    <recommendedName>
        <fullName evidence="10">Protein transport protein SEC23</fullName>
    </recommendedName>
</protein>
<comment type="caution">
    <text evidence="17">The sequence shown here is derived from an EMBL/GenBank/DDBJ whole genome shotgun (WGS) entry which is preliminary data.</text>
</comment>
<feature type="domain" description="Sec23/Sec24 beta-sandwich" evidence="16">
    <location>
        <begin position="445"/>
        <end position="547"/>
    </location>
</feature>
<dbReference type="InterPro" id="IPR036174">
    <property type="entry name" value="Znf_Sec23_Sec24_sf"/>
</dbReference>
<sequence length="810" mass="93487">MNFLQNEDTNGIRWSWNVFPNSKEEESRFIVPLGCLYTPKKEIKTMPTLPYAPIQCRSCSAILNPYCPVDFIGKFWSCPFCYQRNQFPESYYGISKVSLPAELIEQFTTVEYTIPQQQQQQQQQQQIKEQKDDIKKSPVFLFLIDIHATQHELDSIKETILQSLAFLPPQSRIGLITLGTEIHVYDLSFAECPKSFILRGTNDHTFEKLQDLLQLRNPLFSQQEEQEQEFPIGIDKFFRPISECEFLLSEIFEDMQKDPWNTRTGIRPQRCVGGGLQVALLLFARLFNLKKLNWDNVDEINPTNCLGGRIITFLSGPCTKGKGQVVDRELTNRIRSHHDLQKGTTKYTKEAFNFYDNLGEVACKLGISIDLFGCSFDQVGCYEMKTLISKTGGDLLITDKFNSEIFINSLLYLFSQKKTTQQSKEQEQEKEQEKEKENILLNTEFNASIEVNVSAELQILGTIANCNNLPKTKSARINEEFSIGNGKTNRWKLNTLDSRTTLGFYFSVIKNEKNPVDPKRVGIIQFKTISYDSDGNIKIRVTTSGHKFSDFASNPNIIKQSFDQEAAAVLVSRLAVMRTKTEKIGTILRWLDKSLIQVCQKFANFNKNNISSFQLSPYFSYYPQFMFHFRRSHFMNIFGDSPDESTYFSHSLYKENISNSILMFQPVLHSFTMNGPPKPVLLEMDSIQKDNILLLDSFFLVLIHHGKQIKNWIKQGYHEMEEYKDFATFLEFPKQEAKTLMSSRFPYPRFIECDQGSSPARFLLSRLNPSSRKGSNNLYSNNQNENSDLTDDVSFNDFMNHLKKVVIDLD</sequence>
<dbReference type="SUPFAM" id="SSF53300">
    <property type="entry name" value="vWA-like"/>
    <property type="match status" value="1"/>
</dbReference>
<feature type="domain" description="Gelsolin-like" evidence="12">
    <location>
        <begin position="677"/>
        <end position="763"/>
    </location>
</feature>
<evidence type="ECO:0000259" key="13">
    <source>
        <dbReference type="Pfam" id="PF04810"/>
    </source>
</evidence>
<evidence type="ECO:0000259" key="14">
    <source>
        <dbReference type="Pfam" id="PF04811"/>
    </source>
</evidence>
<evidence type="ECO:0000256" key="2">
    <source>
        <dbReference type="ARBA" id="ARBA00022448"/>
    </source>
</evidence>
<dbReference type="InterPro" id="IPR036465">
    <property type="entry name" value="vWFA_dom_sf"/>
</dbReference>
<dbReference type="Pfam" id="PF04811">
    <property type="entry name" value="Sec23_trunk"/>
    <property type="match status" value="1"/>
</dbReference>
<dbReference type="InterPro" id="IPR007123">
    <property type="entry name" value="Gelsolin-like_dom"/>
</dbReference>
<keyword evidence="11" id="KW-0175">Coiled coil</keyword>
<evidence type="ECO:0000313" key="18">
    <source>
        <dbReference type="Proteomes" id="UP001150062"/>
    </source>
</evidence>
<evidence type="ECO:0000256" key="8">
    <source>
        <dbReference type="ARBA" id="ARBA00023136"/>
    </source>
</evidence>
<dbReference type="InterPro" id="IPR037364">
    <property type="entry name" value="Sec23"/>
</dbReference>
<organism evidence="17 18">
    <name type="scientific">Anaeramoeba flamelloides</name>
    <dbReference type="NCBI Taxonomy" id="1746091"/>
    <lineage>
        <taxon>Eukaryota</taxon>
        <taxon>Metamonada</taxon>
        <taxon>Anaeramoebidae</taxon>
        <taxon>Anaeramoeba</taxon>
    </lineage>
</organism>
<dbReference type="Pfam" id="PF04815">
    <property type="entry name" value="Sec23_helical"/>
    <property type="match status" value="1"/>
</dbReference>
<accession>A0ABQ8Z2R0</accession>
<reference evidence="17" key="1">
    <citation type="submission" date="2022-08" db="EMBL/GenBank/DDBJ databases">
        <title>Novel sulfate-reducing endosymbionts in the free-living metamonad Anaeramoeba.</title>
        <authorList>
            <person name="Jerlstrom-Hultqvist J."/>
            <person name="Cepicka I."/>
            <person name="Gallot-Lavallee L."/>
            <person name="Salas-Leiva D."/>
            <person name="Curtis B.A."/>
            <person name="Zahonova K."/>
            <person name="Pipaliya S."/>
            <person name="Dacks J."/>
            <person name="Roger A.J."/>
        </authorList>
    </citation>
    <scope>NUCLEOTIDE SEQUENCE</scope>
    <source>
        <strain evidence="17">Schooner1</strain>
    </source>
</reference>
<keyword evidence="6 10" id="KW-0931">ER-Golgi transport</keyword>
<evidence type="ECO:0000256" key="11">
    <source>
        <dbReference type="SAM" id="Coils"/>
    </source>
</evidence>
<dbReference type="Pfam" id="PF04810">
    <property type="entry name" value="zf-Sec23_Sec24"/>
    <property type="match status" value="1"/>
</dbReference>
<evidence type="ECO:0000313" key="17">
    <source>
        <dbReference type="EMBL" id="KAJ6251179.1"/>
    </source>
</evidence>